<comment type="caution">
    <text evidence="1">The sequence shown here is derived from an EMBL/GenBank/DDBJ whole genome shotgun (WGS) entry which is preliminary data.</text>
</comment>
<name>A0A0J9XEK3_GEOCN</name>
<accession>A0A0J9XEK3</accession>
<gene>
    <name evidence="1" type="ORF">BN980_GECA10s04091g</name>
</gene>
<dbReference type="GO" id="GO:0009306">
    <property type="term" value="P:protein secretion"/>
    <property type="evidence" value="ECO:0007669"/>
    <property type="project" value="InterPro"/>
</dbReference>
<dbReference type="EMBL" id="CCBN010000010">
    <property type="protein sequence ID" value="CDO55323.1"/>
    <property type="molecule type" value="Genomic_DNA"/>
</dbReference>
<dbReference type="Pfam" id="PF11654">
    <property type="entry name" value="NCE101"/>
    <property type="match status" value="1"/>
</dbReference>
<evidence type="ECO:0000313" key="1">
    <source>
        <dbReference type="EMBL" id="CDO55323.1"/>
    </source>
</evidence>
<dbReference type="OrthoDB" id="2155101at2759"/>
<protein>
    <recommendedName>
        <fullName evidence="3">Non-classical export protein 1</fullName>
    </recommendedName>
</protein>
<proteinExistence type="predicted"/>
<dbReference type="PANTHER" id="PTHR28011:SF1">
    <property type="entry name" value="NON-CLASSICAL EXPORT PROTEIN 1"/>
    <property type="match status" value="1"/>
</dbReference>
<dbReference type="InterPro" id="IPR024242">
    <property type="entry name" value="NCE101"/>
</dbReference>
<evidence type="ECO:0008006" key="3">
    <source>
        <dbReference type="Google" id="ProtNLM"/>
    </source>
</evidence>
<dbReference type="PANTHER" id="PTHR28011">
    <property type="entry name" value="NON-CLASSICAL EXPORT PROTEIN 1"/>
    <property type="match status" value="1"/>
</dbReference>
<sequence>MSNQVVKYPYLISKYLDPVFGVAVGALSFYSYEQRVGREDGHTLKALLFRKFGIESAAPEAVAEASNQEQQQPSSTSK</sequence>
<dbReference type="AlphaFoldDB" id="A0A0J9XEK3"/>
<reference evidence="1" key="1">
    <citation type="submission" date="2014-03" db="EMBL/GenBank/DDBJ databases">
        <authorList>
            <person name="Casaregola S."/>
        </authorList>
    </citation>
    <scope>NUCLEOTIDE SEQUENCE [LARGE SCALE GENOMIC DNA]</scope>
    <source>
        <strain evidence="1">CLIB 918</strain>
    </source>
</reference>
<keyword evidence="2" id="KW-1185">Reference proteome</keyword>
<organism evidence="1 2">
    <name type="scientific">Geotrichum candidum</name>
    <name type="common">Oospora lactis</name>
    <name type="synonym">Dipodascus geotrichum</name>
    <dbReference type="NCBI Taxonomy" id="1173061"/>
    <lineage>
        <taxon>Eukaryota</taxon>
        <taxon>Fungi</taxon>
        <taxon>Dikarya</taxon>
        <taxon>Ascomycota</taxon>
        <taxon>Saccharomycotina</taxon>
        <taxon>Dipodascomycetes</taxon>
        <taxon>Dipodascales</taxon>
        <taxon>Dipodascaceae</taxon>
        <taxon>Geotrichum</taxon>
    </lineage>
</organism>
<evidence type="ECO:0000313" key="2">
    <source>
        <dbReference type="Proteomes" id="UP000242525"/>
    </source>
</evidence>
<dbReference type="STRING" id="1173061.A0A0J9XEK3"/>
<dbReference type="Proteomes" id="UP000242525">
    <property type="component" value="Unassembled WGS sequence"/>
</dbReference>